<dbReference type="Proteomes" id="UP000824229">
    <property type="component" value="Unassembled WGS sequence"/>
</dbReference>
<dbReference type="SUPFAM" id="SSF52440">
    <property type="entry name" value="PreATP-grasp domain"/>
    <property type="match status" value="1"/>
</dbReference>
<dbReference type="GO" id="GO:0005524">
    <property type="term" value="F:ATP binding"/>
    <property type="evidence" value="ECO:0007669"/>
    <property type="project" value="UniProtKB-UniRule"/>
</dbReference>
<dbReference type="FunFam" id="3.30.1490.20:FF:000007">
    <property type="entry name" value="D-alanine--D-alanine ligase"/>
    <property type="match status" value="1"/>
</dbReference>
<evidence type="ECO:0000256" key="20">
    <source>
        <dbReference type="ARBA" id="ARBA00076288"/>
    </source>
</evidence>
<feature type="active site" evidence="23">
    <location>
        <position position="190"/>
    </location>
</feature>
<keyword evidence="10 24" id="KW-0547">Nucleotide-binding</keyword>
<dbReference type="GO" id="GO:0071555">
    <property type="term" value="P:cell wall organization"/>
    <property type="evidence" value="ECO:0007669"/>
    <property type="project" value="UniProtKB-KW"/>
</dbReference>
<evidence type="ECO:0000256" key="4">
    <source>
        <dbReference type="ARBA" id="ARBA00004752"/>
    </source>
</evidence>
<evidence type="ECO:0000256" key="14">
    <source>
        <dbReference type="ARBA" id="ARBA00022984"/>
    </source>
</evidence>
<feature type="binding site" evidence="25">
    <location>
        <position position="300"/>
    </location>
    <ligand>
        <name>Mg(2+)</name>
        <dbReference type="ChEBI" id="CHEBI:18420"/>
        <label>1</label>
    </ligand>
</feature>
<evidence type="ECO:0000256" key="25">
    <source>
        <dbReference type="PIRSR" id="PIRSR039102-3"/>
    </source>
</evidence>
<comment type="subcellular location">
    <subcellularLocation>
        <location evidence="3 22">Cytoplasm</location>
    </subcellularLocation>
</comment>
<evidence type="ECO:0000256" key="15">
    <source>
        <dbReference type="ARBA" id="ARBA00023211"/>
    </source>
</evidence>
<feature type="binding site" evidence="24">
    <location>
        <begin position="182"/>
        <end position="184"/>
    </location>
    <ligand>
        <name>ATP</name>
        <dbReference type="ChEBI" id="CHEBI:30616"/>
    </ligand>
</feature>
<reference evidence="28" key="2">
    <citation type="submission" date="2021-04" db="EMBL/GenBank/DDBJ databases">
        <authorList>
            <person name="Gilroy R."/>
        </authorList>
    </citation>
    <scope>NUCLEOTIDE SEQUENCE</scope>
    <source>
        <strain evidence="28">B5-657</strain>
    </source>
</reference>
<feature type="binding site" evidence="25">
    <location>
        <position position="313"/>
    </location>
    <ligand>
        <name>Mg(2+)</name>
        <dbReference type="ChEBI" id="CHEBI:18420"/>
        <label>1</label>
    </ligand>
</feature>
<gene>
    <name evidence="22" type="primary">ddl</name>
    <name evidence="28" type="ORF">H9872_06045</name>
</gene>
<evidence type="ECO:0000256" key="18">
    <source>
        <dbReference type="ARBA" id="ARBA00060592"/>
    </source>
</evidence>
<evidence type="ECO:0000256" key="8">
    <source>
        <dbReference type="ARBA" id="ARBA00022598"/>
    </source>
</evidence>
<feature type="domain" description="ATP-grasp" evidence="27">
    <location>
        <begin position="142"/>
        <end position="346"/>
    </location>
</feature>
<sequence>MKKSVLVLFGGCSSEHDVSLKSATTILNNIDRSKYDVHPVGITKEGKWLLYTGNDFNLTNNGWEKNGVPAVLSPDSTQKALIICKSGAQEIITIDIDVVFPVLHGKNGEDGTIQGLCQLAQIPFVGCGVLSSAVSMDKAFTKIAVATKGVPQAKFVIVKEKELQNVDEVIAKIENTFGYPYFIKPANAGSSVGISKAKNREELLTGLQEAMKHDKKVLVEETIVGREVETAVMGNDEIVVSGVGEILAAAEFYDFDAKYNNNESKTVVDADLPNEIKEKIRGYAKDVFDAVEGKGLSRVDFFVKPDGGIIFNEINTLPGFTSISMYPMLFAATGLSVTEIVTKLIELASL</sequence>
<feature type="active site" evidence="23">
    <location>
        <position position="15"/>
    </location>
</feature>
<dbReference type="PANTHER" id="PTHR23132">
    <property type="entry name" value="D-ALANINE--D-ALANINE LIGASE"/>
    <property type="match status" value="1"/>
</dbReference>
<dbReference type="Pfam" id="PF07478">
    <property type="entry name" value="Dala_Dala_lig_C"/>
    <property type="match status" value="1"/>
</dbReference>
<feature type="active site" evidence="23">
    <location>
        <position position="324"/>
    </location>
</feature>
<comment type="pathway">
    <text evidence="18">Glycan biosynthesis.</text>
</comment>
<dbReference type="Gene3D" id="3.40.50.20">
    <property type="match status" value="1"/>
</dbReference>
<dbReference type="GO" id="GO:0046872">
    <property type="term" value="F:metal ion binding"/>
    <property type="evidence" value="ECO:0007669"/>
    <property type="project" value="UniProtKB-KW"/>
</dbReference>
<keyword evidence="8 22" id="KW-0436">Ligase</keyword>
<dbReference type="InterPro" id="IPR011127">
    <property type="entry name" value="Dala_Dala_lig_N"/>
</dbReference>
<keyword evidence="13 22" id="KW-0133">Cell shape</keyword>
<dbReference type="EC" id="6.3.2.4" evidence="6 22"/>
<comment type="pathway">
    <text evidence="4 22">Cell wall biogenesis; peptidoglycan biosynthesis.</text>
</comment>
<evidence type="ECO:0000259" key="27">
    <source>
        <dbReference type="PROSITE" id="PS50975"/>
    </source>
</evidence>
<evidence type="ECO:0000256" key="7">
    <source>
        <dbReference type="ARBA" id="ARBA00022490"/>
    </source>
</evidence>
<evidence type="ECO:0000256" key="17">
    <source>
        <dbReference type="ARBA" id="ARBA00047614"/>
    </source>
</evidence>
<dbReference type="PROSITE" id="PS50975">
    <property type="entry name" value="ATP_GRASP"/>
    <property type="match status" value="1"/>
</dbReference>
<dbReference type="GO" id="GO:0009252">
    <property type="term" value="P:peptidoglycan biosynthetic process"/>
    <property type="evidence" value="ECO:0007669"/>
    <property type="project" value="UniProtKB-UniRule"/>
</dbReference>
<feature type="binding site" evidence="24">
    <location>
        <begin position="312"/>
        <end position="313"/>
    </location>
    <ligand>
        <name>ATP</name>
        <dbReference type="ChEBI" id="CHEBI:30616"/>
    </ligand>
</feature>
<keyword evidence="7 22" id="KW-0963">Cytoplasm</keyword>
<dbReference type="HAMAP" id="MF_00047">
    <property type="entry name" value="Dala_Dala_lig"/>
    <property type="match status" value="1"/>
</dbReference>
<evidence type="ECO:0000256" key="16">
    <source>
        <dbReference type="ARBA" id="ARBA00023316"/>
    </source>
</evidence>
<evidence type="ECO:0000256" key="21">
    <source>
        <dbReference type="ARBA" id="ARBA00077154"/>
    </source>
</evidence>
<comment type="cofactor">
    <cofactor evidence="1">
        <name>Mn(2+)</name>
        <dbReference type="ChEBI" id="CHEBI:29035"/>
    </cofactor>
</comment>
<evidence type="ECO:0000256" key="2">
    <source>
        <dbReference type="ARBA" id="ARBA00003921"/>
    </source>
</evidence>
<dbReference type="FunFam" id="3.30.470.20:FF:000008">
    <property type="entry name" value="D-alanine--D-alanine ligase"/>
    <property type="match status" value="1"/>
</dbReference>
<evidence type="ECO:0000256" key="12">
    <source>
        <dbReference type="ARBA" id="ARBA00022842"/>
    </source>
</evidence>
<protein>
    <recommendedName>
        <fullName evidence="19 22">D-alanine--D-alanine ligase</fullName>
        <ecNumber evidence="6 22">6.3.2.4</ecNumber>
    </recommendedName>
    <alternativeName>
        <fullName evidence="21 22">D-Ala-D-Ala ligase</fullName>
    </alternativeName>
    <alternativeName>
        <fullName evidence="20 22">D-alanylalanine synthetase</fullName>
    </alternativeName>
</protein>
<dbReference type="PROSITE" id="PS00844">
    <property type="entry name" value="DALA_DALA_LIGASE_2"/>
    <property type="match status" value="1"/>
</dbReference>
<feature type="binding site" evidence="24">
    <location>
        <position position="138"/>
    </location>
    <ligand>
        <name>ATP</name>
        <dbReference type="ChEBI" id="CHEBI:30616"/>
    </ligand>
</feature>
<evidence type="ECO:0000313" key="28">
    <source>
        <dbReference type="EMBL" id="MBU3804297.1"/>
    </source>
</evidence>
<organism evidence="28 29">
    <name type="scientific">Candidatus Cellulosilyticum pullistercoris</name>
    <dbReference type="NCBI Taxonomy" id="2838521"/>
    <lineage>
        <taxon>Bacteria</taxon>
        <taxon>Bacillati</taxon>
        <taxon>Bacillota</taxon>
        <taxon>Clostridia</taxon>
        <taxon>Lachnospirales</taxon>
        <taxon>Cellulosilyticaceae</taxon>
        <taxon>Cellulosilyticum</taxon>
    </lineage>
</organism>
<dbReference type="AlphaFoldDB" id="A0A9E2KD28"/>
<comment type="function">
    <text evidence="2 22">Cell wall formation.</text>
</comment>
<evidence type="ECO:0000256" key="10">
    <source>
        <dbReference type="ARBA" id="ARBA00022741"/>
    </source>
</evidence>
<evidence type="ECO:0000256" key="24">
    <source>
        <dbReference type="PIRSR" id="PIRSR039102-2"/>
    </source>
</evidence>
<dbReference type="PANTHER" id="PTHR23132:SF25">
    <property type="entry name" value="D-ALANINE--D-ALANINE LIGASE A"/>
    <property type="match status" value="1"/>
</dbReference>
<dbReference type="NCBIfam" id="NF002378">
    <property type="entry name" value="PRK01372.1"/>
    <property type="match status" value="1"/>
</dbReference>
<name>A0A9E2KD28_9FIRM</name>
<comment type="cofactor">
    <cofactor evidence="25">
        <name>Mg(2+)</name>
        <dbReference type="ChEBI" id="CHEBI:18420"/>
    </cofactor>
    <cofactor evidence="25">
        <name>Mn(2+)</name>
        <dbReference type="ChEBI" id="CHEBI:29035"/>
    </cofactor>
    <text evidence="25">Binds 2 magnesium or manganese ions per subunit.</text>
</comment>
<feature type="binding site" evidence="25">
    <location>
        <position position="315"/>
    </location>
    <ligand>
        <name>Mg(2+)</name>
        <dbReference type="ChEBI" id="CHEBI:18420"/>
        <label>2</label>
    </ligand>
</feature>
<dbReference type="InterPro" id="IPR011761">
    <property type="entry name" value="ATP-grasp"/>
</dbReference>
<comment type="catalytic activity">
    <reaction evidence="17 22">
        <text>2 D-alanine + ATP = D-alanyl-D-alanine + ADP + phosphate + H(+)</text>
        <dbReference type="Rhea" id="RHEA:11224"/>
        <dbReference type="ChEBI" id="CHEBI:15378"/>
        <dbReference type="ChEBI" id="CHEBI:30616"/>
        <dbReference type="ChEBI" id="CHEBI:43474"/>
        <dbReference type="ChEBI" id="CHEBI:57416"/>
        <dbReference type="ChEBI" id="CHEBI:57822"/>
        <dbReference type="ChEBI" id="CHEBI:456216"/>
        <dbReference type="EC" id="6.3.2.4"/>
    </reaction>
</comment>
<keyword evidence="15 25" id="KW-0464">Manganese</keyword>
<proteinExistence type="inferred from homology"/>
<feature type="binding site" evidence="24">
    <location>
        <begin position="190"/>
        <end position="191"/>
    </location>
    <ligand>
        <name>ATP</name>
        <dbReference type="ChEBI" id="CHEBI:30616"/>
    </ligand>
</feature>
<evidence type="ECO:0000256" key="23">
    <source>
        <dbReference type="PIRSR" id="PIRSR039102-1"/>
    </source>
</evidence>
<keyword evidence="16 22" id="KW-0961">Cell wall biogenesis/degradation</keyword>
<dbReference type="PIRSF" id="PIRSF039102">
    <property type="entry name" value="Ddl/VanB"/>
    <property type="match status" value="1"/>
</dbReference>
<dbReference type="NCBIfam" id="NF002528">
    <property type="entry name" value="PRK01966.1-4"/>
    <property type="match status" value="1"/>
</dbReference>
<evidence type="ECO:0000256" key="13">
    <source>
        <dbReference type="ARBA" id="ARBA00022960"/>
    </source>
</evidence>
<dbReference type="Pfam" id="PF01820">
    <property type="entry name" value="Dala_Dala_lig_N"/>
    <property type="match status" value="1"/>
</dbReference>
<dbReference type="Gene3D" id="3.30.1490.20">
    <property type="entry name" value="ATP-grasp fold, A domain"/>
    <property type="match status" value="1"/>
</dbReference>
<evidence type="ECO:0000256" key="26">
    <source>
        <dbReference type="PROSITE-ProRule" id="PRU00409"/>
    </source>
</evidence>
<evidence type="ECO:0000256" key="6">
    <source>
        <dbReference type="ARBA" id="ARBA00012216"/>
    </source>
</evidence>
<dbReference type="GO" id="GO:0008716">
    <property type="term" value="F:D-alanine-D-alanine ligase activity"/>
    <property type="evidence" value="ECO:0007669"/>
    <property type="project" value="UniProtKB-UniRule"/>
</dbReference>
<evidence type="ECO:0000256" key="1">
    <source>
        <dbReference type="ARBA" id="ARBA00001936"/>
    </source>
</evidence>
<dbReference type="InterPro" id="IPR016185">
    <property type="entry name" value="PreATP-grasp_dom_sf"/>
</dbReference>
<keyword evidence="9 25" id="KW-0479">Metal-binding</keyword>
<reference evidence="28" key="1">
    <citation type="journal article" date="2021" name="PeerJ">
        <title>Extensive microbial diversity within the chicken gut microbiome revealed by metagenomics and culture.</title>
        <authorList>
            <person name="Gilroy R."/>
            <person name="Ravi A."/>
            <person name="Getino M."/>
            <person name="Pursley I."/>
            <person name="Horton D.L."/>
            <person name="Alikhan N.F."/>
            <person name="Baker D."/>
            <person name="Gharbi K."/>
            <person name="Hall N."/>
            <person name="Watson M."/>
            <person name="Adriaenssens E.M."/>
            <person name="Foster-Nyarko E."/>
            <person name="Jarju S."/>
            <person name="Secka A."/>
            <person name="Antonio M."/>
            <person name="Oren A."/>
            <person name="Chaudhuri R.R."/>
            <person name="La Ragione R."/>
            <person name="Hildebrand F."/>
            <person name="Pallen M.J."/>
        </authorList>
    </citation>
    <scope>NUCLEOTIDE SEQUENCE</scope>
    <source>
        <strain evidence="28">B5-657</strain>
    </source>
</reference>
<dbReference type="InterPro" id="IPR000291">
    <property type="entry name" value="D-Ala_lig_Van_CS"/>
</dbReference>
<evidence type="ECO:0000256" key="5">
    <source>
        <dbReference type="ARBA" id="ARBA00010871"/>
    </source>
</evidence>
<dbReference type="GO" id="GO:0008360">
    <property type="term" value="P:regulation of cell shape"/>
    <property type="evidence" value="ECO:0007669"/>
    <property type="project" value="UniProtKB-KW"/>
</dbReference>
<dbReference type="InterPro" id="IPR011095">
    <property type="entry name" value="Dala_Dala_lig_C"/>
</dbReference>
<dbReference type="PROSITE" id="PS00843">
    <property type="entry name" value="DALA_DALA_LIGASE_1"/>
    <property type="match status" value="1"/>
</dbReference>
<comment type="caution">
    <text evidence="28">The sequence shown here is derived from an EMBL/GenBank/DDBJ whole genome shotgun (WGS) entry which is preliminary data.</text>
</comment>
<dbReference type="EMBL" id="JAHLFQ010000134">
    <property type="protein sequence ID" value="MBU3804297.1"/>
    <property type="molecule type" value="Genomic_DNA"/>
</dbReference>
<dbReference type="InterPro" id="IPR013815">
    <property type="entry name" value="ATP_grasp_subdomain_1"/>
</dbReference>
<accession>A0A9E2KD28</accession>
<dbReference type="InterPro" id="IPR005905">
    <property type="entry name" value="D_ala_D_ala"/>
</dbReference>
<evidence type="ECO:0000256" key="3">
    <source>
        <dbReference type="ARBA" id="ARBA00004496"/>
    </source>
</evidence>
<keyword evidence="11 26" id="KW-0067">ATP-binding</keyword>
<dbReference type="Gene3D" id="3.30.470.20">
    <property type="entry name" value="ATP-grasp fold, B domain"/>
    <property type="match status" value="1"/>
</dbReference>
<dbReference type="SUPFAM" id="SSF56059">
    <property type="entry name" value="Glutathione synthetase ATP-binding domain-like"/>
    <property type="match status" value="1"/>
</dbReference>
<dbReference type="GO" id="GO:0005829">
    <property type="term" value="C:cytosol"/>
    <property type="evidence" value="ECO:0007669"/>
    <property type="project" value="TreeGrafter"/>
</dbReference>
<dbReference type="NCBIfam" id="TIGR01205">
    <property type="entry name" value="D_ala_D_alaTIGR"/>
    <property type="match status" value="1"/>
</dbReference>
<feature type="binding site" evidence="24">
    <location>
        <begin position="220"/>
        <end position="227"/>
    </location>
    <ligand>
        <name>ATP</name>
        <dbReference type="ChEBI" id="CHEBI:30616"/>
    </ligand>
</feature>
<evidence type="ECO:0000256" key="9">
    <source>
        <dbReference type="ARBA" id="ARBA00022723"/>
    </source>
</evidence>
<evidence type="ECO:0000256" key="11">
    <source>
        <dbReference type="ARBA" id="ARBA00022840"/>
    </source>
</evidence>
<comment type="similarity">
    <text evidence="5 22">Belongs to the D-alanine--D-alanine ligase family.</text>
</comment>
<evidence type="ECO:0000256" key="22">
    <source>
        <dbReference type="HAMAP-Rule" id="MF_00047"/>
    </source>
</evidence>
<evidence type="ECO:0000256" key="19">
    <source>
        <dbReference type="ARBA" id="ARBA00068427"/>
    </source>
</evidence>
<keyword evidence="14 22" id="KW-0573">Peptidoglycan synthesis</keyword>
<evidence type="ECO:0000313" key="29">
    <source>
        <dbReference type="Proteomes" id="UP000824229"/>
    </source>
</evidence>
<keyword evidence="12 25" id="KW-0460">Magnesium</keyword>
<feature type="binding site" evidence="25">
    <location>
        <position position="313"/>
    </location>
    <ligand>
        <name>Mg(2+)</name>
        <dbReference type="ChEBI" id="CHEBI:18420"/>
        <label>2</label>
    </ligand>
</feature>